<organism evidence="2 3">
    <name type="scientific">Methylobacterium radiotolerans</name>
    <dbReference type="NCBI Taxonomy" id="31998"/>
    <lineage>
        <taxon>Bacteria</taxon>
        <taxon>Pseudomonadati</taxon>
        <taxon>Pseudomonadota</taxon>
        <taxon>Alphaproteobacteria</taxon>
        <taxon>Hyphomicrobiales</taxon>
        <taxon>Methylobacteriaceae</taxon>
        <taxon>Methylobacterium</taxon>
    </lineage>
</organism>
<accession>A0ABU7T9L6</accession>
<gene>
    <name evidence="2" type="ORF">MRSR164_10940</name>
</gene>
<feature type="compositionally biased region" description="Basic and acidic residues" evidence="1">
    <location>
        <begin position="73"/>
        <end position="87"/>
    </location>
</feature>
<dbReference type="EMBL" id="MLBY01000004">
    <property type="protein sequence ID" value="MEE7457276.1"/>
    <property type="molecule type" value="Genomic_DNA"/>
</dbReference>
<reference evidence="2 3" key="1">
    <citation type="journal article" date="2012" name="Genet. Mol. Biol.">
        <title>Analysis of 16S rRNA and mxaF genes revealing insights into Methylobacterium niche-specific plant association.</title>
        <authorList>
            <person name="Dourado M.N."/>
            <person name="Andreote F.D."/>
            <person name="Dini-Andreote F."/>
            <person name="Conti R."/>
            <person name="Araujo J.M."/>
            <person name="Araujo W.L."/>
        </authorList>
    </citation>
    <scope>NUCLEOTIDE SEQUENCE [LARGE SCALE GENOMIC DNA]</scope>
    <source>
        <strain evidence="2 3">SR1.6/4</strain>
    </source>
</reference>
<protein>
    <submittedName>
        <fullName evidence="2">Uncharacterized protein</fullName>
    </submittedName>
</protein>
<comment type="caution">
    <text evidence="2">The sequence shown here is derived from an EMBL/GenBank/DDBJ whole genome shotgun (WGS) entry which is preliminary data.</text>
</comment>
<name>A0ABU7T9L6_9HYPH</name>
<proteinExistence type="predicted"/>
<evidence type="ECO:0000313" key="3">
    <source>
        <dbReference type="Proteomes" id="UP001349262"/>
    </source>
</evidence>
<evidence type="ECO:0000313" key="2">
    <source>
        <dbReference type="EMBL" id="MEE7457276.1"/>
    </source>
</evidence>
<keyword evidence="3" id="KW-1185">Reference proteome</keyword>
<evidence type="ECO:0000256" key="1">
    <source>
        <dbReference type="SAM" id="MobiDB-lite"/>
    </source>
</evidence>
<sequence>MPDRSAIEATKGRRHARRSPLRSWQSEPSQEMVRRAAFNRFSYSGGYDGYEGRMMLTPEAKAEARARPAAPEPMRRAEGGRAGEAER</sequence>
<feature type="region of interest" description="Disordered" evidence="1">
    <location>
        <begin position="1"/>
        <end position="30"/>
    </location>
</feature>
<dbReference type="Proteomes" id="UP001349262">
    <property type="component" value="Unassembled WGS sequence"/>
</dbReference>
<feature type="region of interest" description="Disordered" evidence="1">
    <location>
        <begin position="61"/>
        <end position="87"/>
    </location>
</feature>